<evidence type="ECO:0000313" key="8">
    <source>
        <dbReference type="EMBL" id="KAF5342880.1"/>
    </source>
</evidence>
<dbReference type="InterPro" id="IPR011118">
    <property type="entry name" value="Tannase/feruloyl_esterase"/>
</dbReference>
<comment type="caution">
    <text evidence="8">The sequence shown here is derived from an EMBL/GenBank/DDBJ whole genome shotgun (WGS) entry which is preliminary data.</text>
</comment>
<protein>
    <recommendedName>
        <fullName evidence="1">feruloyl esterase</fullName>
        <ecNumber evidence="1">3.1.1.73</ecNumber>
    </recommendedName>
</protein>
<dbReference type="Proteomes" id="UP000559256">
    <property type="component" value="Unassembled WGS sequence"/>
</dbReference>
<keyword evidence="4" id="KW-0732">Signal</keyword>
<keyword evidence="3" id="KW-0624">Polysaccharide degradation</keyword>
<keyword evidence="3" id="KW-0858">Xylan degradation</keyword>
<comment type="catalytic activity">
    <reaction evidence="7">
        <text>feruloyl-polysaccharide + H2O = ferulate + polysaccharide.</text>
        <dbReference type="EC" id="3.1.1.73"/>
    </reaction>
</comment>
<dbReference type="OrthoDB" id="3039123at2759"/>
<sequence length="93" mass="10370">MGLDPSQLNEFWRFFRISRMEHCSGNVGAWEIGQTLEGGGDGSGVNATDLELNPDRNMLMAVVRWVEEGVVPERLLHQQNPSDTPRPLLAHNA</sequence>
<evidence type="ECO:0000256" key="6">
    <source>
        <dbReference type="ARBA" id="ARBA00023157"/>
    </source>
</evidence>
<dbReference type="GO" id="GO:0045493">
    <property type="term" value="P:xylan catabolic process"/>
    <property type="evidence" value="ECO:0007669"/>
    <property type="project" value="UniProtKB-KW"/>
</dbReference>
<keyword evidence="3" id="KW-0119">Carbohydrate metabolism</keyword>
<reference evidence="8 9" key="1">
    <citation type="journal article" date="2020" name="ISME J.">
        <title>Uncovering the hidden diversity of litter-decomposition mechanisms in mushroom-forming fungi.</title>
        <authorList>
            <person name="Floudas D."/>
            <person name="Bentzer J."/>
            <person name="Ahren D."/>
            <person name="Johansson T."/>
            <person name="Persson P."/>
            <person name="Tunlid A."/>
        </authorList>
    </citation>
    <scope>NUCLEOTIDE SEQUENCE [LARGE SCALE GENOMIC DNA]</scope>
    <source>
        <strain evidence="8 9">CBS 291.85</strain>
    </source>
</reference>
<dbReference type="PANTHER" id="PTHR33938">
    <property type="entry name" value="FERULOYL ESTERASE B-RELATED"/>
    <property type="match status" value="1"/>
</dbReference>
<keyword evidence="5" id="KW-0378">Hydrolase</keyword>
<keyword evidence="2" id="KW-0719">Serine esterase</keyword>
<evidence type="ECO:0000256" key="5">
    <source>
        <dbReference type="ARBA" id="ARBA00022801"/>
    </source>
</evidence>
<name>A0A8H5FMR1_9AGAR</name>
<dbReference type="PANTHER" id="PTHR33938:SF15">
    <property type="entry name" value="FERULOYL ESTERASE B-RELATED"/>
    <property type="match status" value="1"/>
</dbReference>
<evidence type="ECO:0000256" key="2">
    <source>
        <dbReference type="ARBA" id="ARBA00022487"/>
    </source>
</evidence>
<evidence type="ECO:0000256" key="4">
    <source>
        <dbReference type="ARBA" id="ARBA00022729"/>
    </source>
</evidence>
<dbReference type="GO" id="GO:0030600">
    <property type="term" value="F:feruloyl esterase activity"/>
    <property type="evidence" value="ECO:0007669"/>
    <property type="project" value="UniProtKB-EC"/>
</dbReference>
<proteinExistence type="predicted"/>
<organism evidence="8 9">
    <name type="scientific">Tetrapyrgos nigripes</name>
    <dbReference type="NCBI Taxonomy" id="182062"/>
    <lineage>
        <taxon>Eukaryota</taxon>
        <taxon>Fungi</taxon>
        <taxon>Dikarya</taxon>
        <taxon>Basidiomycota</taxon>
        <taxon>Agaricomycotina</taxon>
        <taxon>Agaricomycetes</taxon>
        <taxon>Agaricomycetidae</taxon>
        <taxon>Agaricales</taxon>
        <taxon>Marasmiineae</taxon>
        <taxon>Marasmiaceae</taxon>
        <taxon>Tetrapyrgos</taxon>
    </lineage>
</organism>
<evidence type="ECO:0000256" key="3">
    <source>
        <dbReference type="ARBA" id="ARBA00022651"/>
    </source>
</evidence>
<evidence type="ECO:0000313" key="9">
    <source>
        <dbReference type="Proteomes" id="UP000559256"/>
    </source>
</evidence>
<gene>
    <name evidence="8" type="ORF">D9758_016098</name>
</gene>
<dbReference type="EC" id="3.1.1.73" evidence="1"/>
<evidence type="ECO:0000256" key="7">
    <source>
        <dbReference type="ARBA" id="ARBA00034075"/>
    </source>
</evidence>
<dbReference type="EMBL" id="JAACJM010000154">
    <property type="protein sequence ID" value="KAF5342880.1"/>
    <property type="molecule type" value="Genomic_DNA"/>
</dbReference>
<dbReference type="AlphaFoldDB" id="A0A8H5FMR1"/>
<keyword evidence="6" id="KW-1015">Disulfide bond</keyword>
<evidence type="ECO:0000256" key="1">
    <source>
        <dbReference type="ARBA" id="ARBA00013091"/>
    </source>
</evidence>
<keyword evidence="9" id="KW-1185">Reference proteome</keyword>
<accession>A0A8H5FMR1</accession>